<dbReference type="Proteomes" id="UP001239782">
    <property type="component" value="Chromosome"/>
</dbReference>
<name>A0AA51X635_9GAMM</name>
<proteinExistence type="predicted"/>
<dbReference type="EMBL" id="CP133548">
    <property type="protein sequence ID" value="WMS85675.1"/>
    <property type="molecule type" value="Genomic_DNA"/>
</dbReference>
<evidence type="ECO:0000313" key="1">
    <source>
        <dbReference type="EMBL" id="WMS85675.1"/>
    </source>
</evidence>
<accession>A0AA51X635</accession>
<sequence length="88" mass="9845">MSQLEQASLVLSRQDLIEPSLTDRDHLKRNTTLAGYPEWMMQLLGATQIAQGDLRIMGRCLPQRLDTVEQMIAMLDSASDHLGGSDFN</sequence>
<organism evidence="1 2">
    <name type="scientific">Pleionea litopenaei</name>
    <dbReference type="NCBI Taxonomy" id="3070815"/>
    <lineage>
        <taxon>Bacteria</taxon>
        <taxon>Pseudomonadati</taxon>
        <taxon>Pseudomonadota</taxon>
        <taxon>Gammaproteobacteria</taxon>
        <taxon>Oceanospirillales</taxon>
        <taxon>Pleioneaceae</taxon>
        <taxon>Pleionea</taxon>
    </lineage>
</organism>
<keyword evidence="2" id="KW-1185">Reference proteome</keyword>
<dbReference type="KEGG" id="plei:Q9312_10660"/>
<protein>
    <submittedName>
        <fullName evidence="1">Uncharacterized protein</fullName>
    </submittedName>
</protein>
<dbReference type="AlphaFoldDB" id="A0AA51X635"/>
<dbReference type="RefSeq" id="WP_309200828.1">
    <property type="nucleotide sequence ID" value="NZ_CP133548.1"/>
</dbReference>
<gene>
    <name evidence="1" type="ORF">Q9312_10660</name>
</gene>
<reference evidence="1 2" key="1">
    <citation type="submission" date="2023-08" db="EMBL/GenBank/DDBJ databases">
        <title>Pleionea litopenaei sp. nov., isolated from stomach of juvenile Litopenaeus vannamei.</title>
        <authorList>
            <person name="Rho A.M."/>
            <person name="Hwang C.Y."/>
        </authorList>
    </citation>
    <scope>NUCLEOTIDE SEQUENCE [LARGE SCALE GENOMIC DNA]</scope>
    <source>
        <strain evidence="1 2">HL-JVS1</strain>
    </source>
</reference>
<evidence type="ECO:0000313" key="2">
    <source>
        <dbReference type="Proteomes" id="UP001239782"/>
    </source>
</evidence>